<comment type="caution">
    <text evidence="2">The sequence shown here is derived from an EMBL/GenBank/DDBJ whole genome shotgun (WGS) entry which is preliminary data.</text>
</comment>
<proteinExistence type="predicted"/>
<reference evidence="2" key="1">
    <citation type="journal article" date="2013" name="Environ. Microbiol.">
        <title>Microbiota from the distal guts of lean and obese adolescents exhibit partial functional redundancy besides clear differences in community structure.</title>
        <authorList>
            <person name="Ferrer M."/>
            <person name="Ruiz A."/>
            <person name="Lanza F."/>
            <person name="Haange S.B."/>
            <person name="Oberbach A."/>
            <person name="Till H."/>
            <person name="Bargiela R."/>
            <person name="Campoy C."/>
            <person name="Segura M.T."/>
            <person name="Richter M."/>
            <person name="von Bergen M."/>
            <person name="Seifert J."/>
            <person name="Suarez A."/>
        </authorList>
    </citation>
    <scope>NUCLEOTIDE SEQUENCE</scope>
</reference>
<keyword evidence="2" id="KW-0808">Transferase</keyword>
<dbReference type="GO" id="GO:0016740">
    <property type="term" value="F:transferase activity"/>
    <property type="evidence" value="ECO:0007669"/>
    <property type="project" value="UniProtKB-KW"/>
</dbReference>
<keyword evidence="1" id="KW-1133">Transmembrane helix</keyword>
<dbReference type="AlphaFoldDB" id="K1UGQ3"/>
<organism evidence="2">
    <name type="scientific">human gut metagenome</name>
    <dbReference type="NCBI Taxonomy" id="408170"/>
    <lineage>
        <taxon>unclassified sequences</taxon>
        <taxon>metagenomes</taxon>
        <taxon>organismal metagenomes</taxon>
    </lineage>
</organism>
<dbReference type="EMBL" id="AJWY01005090">
    <property type="protein sequence ID" value="EKC70581.1"/>
    <property type="molecule type" value="Genomic_DNA"/>
</dbReference>
<accession>K1UGQ3</accession>
<evidence type="ECO:0000313" key="2">
    <source>
        <dbReference type="EMBL" id="EKC70581.1"/>
    </source>
</evidence>
<sequence length="69" mass="7672">MGTYLATGLVPDFPTLIVCGFTMLSAIQSLFVGVTLETMAQKNRQDFEMQLQRVTAEKKRLCGEKNDAD</sequence>
<feature type="transmembrane region" description="Helical" evidence="1">
    <location>
        <begin position="13"/>
        <end position="36"/>
    </location>
</feature>
<name>K1UGQ3_9ZZZZ</name>
<gene>
    <name evidence="2" type="ORF">LEA_07706</name>
</gene>
<keyword evidence="1" id="KW-0812">Transmembrane</keyword>
<evidence type="ECO:0000256" key="1">
    <source>
        <dbReference type="SAM" id="Phobius"/>
    </source>
</evidence>
<protein>
    <submittedName>
        <fullName evidence="2">Glycosyltransferases involved in cell wall biogenesis</fullName>
    </submittedName>
</protein>
<keyword evidence="1" id="KW-0472">Membrane</keyword>